<comment type="caution">
    <text evidence="1">The sequence shown here is derived from an EMBL/GenBank/DDBJ whole genome shotgun (WGS) entry which is preliminary data.</text>
</comment>
<evidence type="ECO:0000313" key="1">
    <source>
        <dbReference type="EMBL" id="KAF6447297.1"/>
    </source>
</evidence>
<proteinExistence type="predicted"/>
<keyword evidence="1" id="KW-0687">Ribonucleoprotein</keyword>
<sequence>MNTLFRFWSFFLRDHFNKKMYEEFKQLALEDAKEGYRYGLECLFRYYSYGLEKKFRLDIFKDFQEETVKDYEAGQLYGLEKFWAFLKYSKAKNLDIDPKLQEYLGKFRRLEDFRVDVSFLKRKLDQRSGKKRGFWAPAMPLTQGPRPALPSPHLGLVFSVN</sequence>
<protein>
    <submittedName>
        <fullName evidence="1">La ribonucleoprotein 1, translational regulator</fullName>
    </submittedName>
</protein>
<dbReference type="InterPro" id="IPR006607">
    <property type="entry name" value="DM15"/>
</dbReference>
<dbReference type="Pfam" id="PF21071">
    <property type="entry name" value="LARP1_HEAT"/>
    <property type="match status" value="1"/>
</dbReference>
<keyword evidence="2" id="KW-1185">Reference proteome</keyword>
<gene>
    <name evidence="1" type="ORF">HJG63_007507</name>
</gene>
<dbReference type="GO" id="GO:1990904">
    <property type="term" value="C:ribonucleoprotein complex"/>
    <property type="evidence" value="ECO:0007669"/>
    <property type="project" value="UniProtKB-KW"/>
</dbReference>
<dbReference type="EMBL" id="JACASE010000007">
    <property type="protein sequence ID" value="KAF6447297.1"/>
    <property type="molecule type" value="Genomic_DNA"/>
</dbReference>
<dbReference type="GO" id="GO:0000339">
    <property type="term" value="F:RNA cap binding"/>
    <property type="evidence" value="ECO:0007669"/>
    <property type="project" value="InterPro"/>
</dbReference>
<reference evidence="1 2" key="1">
    <citation type="journal article" date="2020" name="Nature">
        <title>Six reference-quality genomes reveal evolution of bat adaptations.</title>
        <authorList>
            <person name="Jebb D."/>
            <person name="Huang Z."/>
            <person name="Pippel M."/>
            <person name="Hughes G.M."/>
            <person name="Lavrichenko K."/>
            <person name="Devanna P."/>
            <person name="Winkler S."/>
            <person name="Jermiin L.S."/>
            <person name="Skirmuntt E.C."/>
            <person name="Katzourakis A."/>
            <person name="Burkitt-Gray L."/>
            <person name="Ray D.A."/>
            <person name="Sullivan K.A.M."/>
            <person name="Roscito J.G."/>
            <person name="Kirilenko B.M."/>
            <person name="Davalos L.M."/>
            <person name="Corthals A.P."/>
            <person name="Power M.L."/>
            <person name="Jones G."/>
            <person name="Ransome R.D."/>
            <person name="Dechmann D.K.N."/>
            <person name="Locatelli A.G."/>
            <person name="Puechmaille S.J."/>
            <person name="Fedrigo O."/>
            <person name="Jarvis E.D."/>
            <person name="Hiller M."/>
            <person name="Vernes S.C."/>
            <person name="Myers E.W."/>
            <person name="Teeling E.C."/>
        </authorList>
    </citation>
    <scope>NUCLEOTIDE SEQUENCE [LARGE SCALE GENOMIC DNA]</scope>
    <source>
        <strain evidence="1">MRouAeg1</strain>
        <tissue evidence="1">Muscle</tissue>
    </source>
</reference>
<dbReference type="AlphaFoldDB" id="A0A7J8FHT1"/>
<dbReference type="GO" id="GO:0048255">
    <property type="term" value="P:mRNA stabilization"/>
    <property type="evidence" value="ECO:0007669"/>
    <property type="project" value="InterPro"/>
</dbReference>
<name>A0A7J8FHT1_ROUAE</name>
<accession>A0A7J8FHT1</accession>
<dbReference type="Proteomes" id="UP000593571">
    <property type="component" value="Unassembled WGS sequence"/>
</dbReference>
<organism evidence="1 2">
    <name type="scientific">Rousettus aegyptiacus</name>
    <name type="common">Egyptian fruit bat</name>
    <name type="synonym">Pteropus aegyptiacus</name>
    <dbReference type="NCBI Taxonomy" id="9407"/>
    <lineage>
        <taxon>Eukaryota</taxon>
        <taxon>Metazoa</taxon>
        <taxon>Chordata</taxon>
        <taxon>Craniata</taxon>
        <taxon>Vertebrata</taxon>
        <taxon>Euteleostomi</taxon>
        <taxon>Mammalia</taxon>
        <taxon>Eutheria</taxon>
        <taxon>Laurasiatheria</taxon>
        <taxon>Chiroptera</taxon>
        <taxon>Yinpterochiroptera</taxon>
        <taxon>Pteropodoidea</taxon>
        <taxon>Pteropodidae</taxon>
        <taxon>Rousettinae</taxon>
        <taxon>Rousettus</taxon>
    </lineage>
</organism>
<evidence type="ECO:0000313" key="2">
    <source>
        <dbReference type="Proteomes" id="UP000593571"/>
    </source>
</evidence>
<dbReference type="SMART" id="SM00684">
    <property type="entry name" value="DM15"/>
    <property type="match status" value="2"/>
</dbReference>